<proteinExistence type="predicted"/>
<accession>A0A7W0I8J0</accession>
<evidence type="ECO:0000256" key="3">
    <source>
        <dbReference type="SAM" id="Phobius"/>
    </source>
</evidence>
<keyword evidence="3" id="KW-0812">Transmembrane</keyword>
<keyword evidence="3" id="KW-1133">Transmembrane helix</keyword>
<dbReference type="PANTHER" id="PTHR43156">
    <property type="entry name" value="STAGE II SPORULATION PROTEIN E-RELATED"/>
    <property type="match status" value="1"/>
</dbReference>
<dbReference type="Proteomes" id="UP000545761">
    <property type="component" value="Unassembled WGS sequence"/>
</dbReference>
<keyword evidence="1" id="KW-0378">Hydrolase</keyword>
<keyword evidence="3" id="KW-0472">Membrane</keyword>
<dbReference type="SMART" id="SM00331">
    <property type="entry name" value="PP2C_SIG"/>
    <property type="match status" value="1"/>
</dbReference>
<feature type="transmembrane region" description="Helical" evidence="3">
    <location>
        <begin position="66"/>
        <end position="87"/>
    </location>
</feature>
<dbReference type="RefSeq" id="WP_181657292.1">
    <property type="nucleotide sequence ID" value="NZ_JACEHE010000005.1"/>
</dbReference>
<feature type="domain" description="PPM-type phosphatase" evidence="4">
    <location>
        <begin position="117"/>
        <end position="399"/>
    </location>
</feature>
<feature type="compositionally biased region" description="Low complexity" evidence="2">
    <location>
        <begin position="407"/>
        <end position="426"/>
    </location>
</feature>
<organism evidence="5 6">
    <name type="scientific">Streptomyces himalayensis subsp. himalayensis</name>
    <dbReference type="NCBI Taxonomy" id="2756131"/>
    <lineage>
        <taxon>Bacteria</taxon>
        <taxon>Bacillati</taxon>
        <taxon>Actinomycetota</taxon>
        <taxon>Actinomycetes</taxon>
        <taxon>Kitasatosporales</taxon>
        <taxon>Streptomycetaceae</taxon>
        <taxon>Streptomyces</taxon>
        <taxon>Streptomyces himalayensis</taxon>
    </lineage>
</organism>
<dbReference type="InterPro" id="IPR001932">
    <property type="entry name" value="PPM-type_phosphatase-like_dom"/>
</dbReference>
<feature type="region of interest" description="Disordered" evidence="2">
    <location>
        <begin position="202"/>
        <end position="227"/>
    </location>
</feature>
<dbReference type="GO" id="GO:0016791">
    <property type="term" value="F:phosphatase activity"/>
    <property type="evidence" value="ECO:0007669"/>
    <property type="project" value="TreeGrafter"/>
</dbReference>
<evidence type="ECO:0000256" key="2">
    <source>
        <dbReference type="SAM" id="MobiDB-lite"/>
    </source>
</evidence>
<dbReference type="EMBL" id="JACEHE010000005">
    <property type="protein sequence ID" value="MBA2946367.1"/>
    <property type="molecule type" value="Genomic_DNA"/>
</dbReference>
<evidence type="ECO:0000313" key="6">
    <source>
        <dbReference type="Proteomes" id="UP000545761"/>
    </source>
</evidence>
<gene>
    <name evidence="5" type="ORF">H1D24_11205</name>
</gene>
<comment type="caution">
    <text evidence="5">The sequence shown here is derived from an EMBL/GenBank/DDBJ whole genome shotgun (WGS) entry which is preliminary data.</text>
</comment>
<dbReference type="PANTHER" id="PTHR43156:SF2">
    <property type="entry name" value="STAGE II SPORULATION PROTEIN E"/>
    <property type="match status" value="1"/>
</dbReference>
<evidence type="ECO:0000256" key="1">
    <source>
        <dbReference type="ARBA" id="ARBA00022801"/>
    </source>
</evidence>
<feature type="region of interest" description="Disordered" evidence="2">
    <location>
        <begin position="402"/>
        <end position="467"/>
    </location>
</feature>
<name>A0A7W0I8J0_9ACTN</name>
<feature type="compositionally biased region" description="Low complexity" evidence="2">
    <location>
        <begin position="442"/>
        <end position="453"/>
    </location>
</feature>
<protein>
    <submittedName>
        <fullName evidence="5">SpoIIE family protein phosphatase</fullName>
    </submittedName>
</protein>
<dbReference type="Pfam" id="PF07228">
    <property type="entry name" value="SpoIIE"/>
    <property type="match status" value="2"/>
</dbReference>
<evidence type="ECO:0000313" key="5">
    <source>
        <dbReference type="EMBL" id="MBA2946367.1"/>
    </source>
</evidence>
<sequence>MIRVKAGAPSAARTLVASWTKGRACRTPGRCPQWIRRTLTLGLPTAWGALAMLYKLTCPLAQQSGMGARIVSSAVFFTIGTALILHVRRALLRELRQVRKVAGAAQNVLLRPLPPRMDGLALAAGRLCADRGAMVGGDLYEVMATEHGVRVVMGDVRGHGLSALGTVAALLGSFREAAHDEPDLASVLRRLERAMARHLRERARAEHPSSGLAASPGCGTPGATEPDGPVAEEFVTVLLLEIRRDGEIVALNCGHPWPYVLRGGGERAVGSVGPERATAGAAEAVSGCVGPVAGAGGCVESVADGEPMPPLGPFPLPDELPVQRCGRLLPGEVLFLHTDGVEDARDAAGRFFPLRTVLTEAVQAGQVAPQAVIRSVYARLLQYTRGGPADDAALLVMRNERKHAPSHRGSGPSASGPPTSWPASSGQPASGTRTSDESTAGPAASEVPASAEPPVHRPASGEPAGSR</sequence>
<dbReference type="Gene3D" id="3.60.40.10">
    <property type="entry name" value="PPM-type phosphatase domain"/>
    <property type="match status" value="1"/>
</dbReference>
<reference evidence="5 6" key="1">
    <citation type="submission" date="2020-07" db="EMBL/GenBank/DDBJ databases">
        <title>Streptomyces isolated from Indian soil.</title>
        <authorList>
            <person name="Mandal S."/>
            <person name="Maiti P.K."/>
        </authorList>
    </citation>
    <scope>NUCLEOTIDE SEQUENCE [LARGE SCALE GENOMIC DNA]</scope>
    <source>
        <strain evidence="5 6">PSKA28</strain>
    </source>
</reference>
<evidence type="ECO:0000259" key="4">
    <source>
        <dbReference type="SMART" id="SM00331"/>
    </source>
</evidence>
<dbReference type="InterPro" id="IPR036457">
    <property type="entry name" value="PPM-type-like_dom_sf"/>
</dbReference>
<dbReference type="InterPro" id="IPR052016">
    <property type="entry name" value="Bact_Sigma-Reg"/>
</dbReference>
<dbReference type="AlphaFoldDB" id="A0A7W0I8J0"/>